<evidence type="ECO:0000256" key="1">
    <source>
        <dbReference type="SAM" id="SignalP"/>
    </source>
</evidence>
<sequence length="106" mass="11286">MRILTVSALALLGVAALATGPAMARDDDRCPRVAREAWMPMEQVVSRVAAMGYTAEEIGRDDGCWEVEARDRNGVKVEFKLDPVSGALVTRHGVAANAPAAGQPPR</sequence>
<gene>
    <name evidence="3" type="ORF">BKE38_08200</name>
</gene>
<dbReference type="Pfam" id="PF13670">
    <property type="entry name" value="PepSY_2"/>
    <property type="match status" value="1"/>
</dbReference>
<keyword evidence="4" id="KW-1185">Reference proteome</keyword>
<organism evidence="3 4">
    <name type="scientific">Teichococcus deserti</name>
    <dbReference type="NCBI Taxonomy" id="1817963"/>
    <lineage>
        <taxon>Bacteria</taxon>
        <taxon>Pseudomonadati</taxon>
        <taxon>Pseudomonadota</taxon>
        <taxon>Alphaproteobacteria</taxon>
        <taxon>Acetobacterales</taxon>
        <taxon>Roseomonadaceae</taxon>
        <taxon>Roseomonas</taxon>
    </lineage>
</organism>
<dbReference type="Proteomes" id="UP000188879">
    <property type="component" value="Unassembled WGS sequence"/>
</dbReference>
<name>A0A1V2H4V8_9PROT</name>
<proteinExistence type="predicted"/>
<feature type="chain" id="PRO_5012572855" description="PepSY domain-containing protein" evidence="1">
    <location>
        <begin position="25"/>
        <end position="106"/>
    </location>
</feature>
<comment type="caution">
    <text evidence="3">The sequence shown here is derived from an EMBL/GenBank/DDBJ whole genome shotgun (WGS) entry which is preliminary data.</text>
</comment>
<dbReference type="InterPro" id="IPR025711">
    <property type="entry name" value="PepSY"/>
</dbReference>
<accession>A0A1V2H4V8</accession>
<evidence type="ECO:0000259" key="2">
    <source>
        <dbReference type="Pfam" id="PF13670"/>
    </source>
</evidence>
<dbReference type="RefSeq" id="WP_076956865.1">
    <property type="nucleotide sequence ID" value="NZ_MLCO01000065.1"/>
</dbReference>
<dbReference type="OrthoDB" id="8099763at2"/>
<dbReference type="EMBL" id="MLCO01000065">
    <property type="protein sequence ID" value="ONG55826.1"/>
    <property type="molecule type" value="Genomic_DNA"/>
</dbReference>
<reference evidence="3 4" key="1">
    <citation type="submission" date="2016-10" db="EMBL/GenBank/DDBJ databases">
        <title>Draft Genome sequence of Roseomonas sp. strain M3.</title>
        <authorList>
            <person name="Subhash Y."/>
            <person name="Lee S."/>
        </authorList>
    </citation>
    <scope>NUCLEOTIDE SEQUENCE [LARGE SCALE GENOMIC DNA]</scope>
    <source>
        <strain evidence="3 4">M3</strain>
    </source>
</reference>
<evidence type="ECO:0000313" key="4">
    <source>
        <dbReference type="Proteomes" id="UP000188879"/>
    </source>
</evidence>
<feature type="domain" description="PepSY" evidence="2">
    <location>
        <begin position="9"/>
        <end position="91"/>
    </location>
</feature>
<feature type="signal peptide" evidence="1">
    <location>
        <begin position="1"/>
        <end position="24"/>
    </location>
</feature>
<evidence type="ECO:0000313" key="3">
    <source>
        <dbReference type="EMBL" id="ONG55826.1"/>
    </source>
</evidence>
<dbReference type="AlphaFoldDB" id="A0A1V2H4V8"/>
<keyword evidence="1" id="KW-0732">Signal</keyword>
<protein>
    <recommendedName>
        <fullName evidence="2">PepSY domain-containing protein</fullName>
    </recommendedName>
</protein>